<feature type="binding site" evidence="10">
    <location>
        <begin position="7"/>
        <end position="12"/>
    </location>
    <ligand>
        <name>substrate</name>
    </ligand>
</feature>
<organism evidence="12 13">
    <name type="scientific">Desulfoscipio geothermicus DSM 3669</name>
    <dbReference type="NCBI Taxonomy" id="1121426"/>
    <lineage>
        <taxon>Bacteria</taxon>
        <taxon>Bacillati</taxon>
        <taxon>Bacillota</taxon>
        <taxon>Clostridia</taxon>
        <taxon>Eubacteriales</taxon>
        <taxon>Desulfallaceae</taxon>
        <taxon>Desulfoscipio</taxon>
    </lineage>
</organism>
<dbReference type="InterPro" id="IPR029001">
    <property type="entry name" value="ITPase-like_fam"/>
</dbReference>
<dbReference type="EMBL" id="FOYM01000026">
    <property type="protein sequence ID" value="SFR12842.1"/>
    <property type="molecule type" value="Genomic_DNA"/>
</dbReference>
<keyword evidence="6 10" id="KW-0460">Magnesium</keyword>
<dbReference type="AlphaFoldDB" id="A0A1I6E5N1"/>
<evidence type="ECO:0000256" key="11">
    <source>
        <dbReference type="RuleBase" id="RU003781"/>
    </source>
</evidence>
<dbReference type="GO" id="GO:0017111">
    <property type="term" value="F:ribonucleoside triphosphate phosphatase activity"/>
    <property type="evidence" value="ECO:0007669"/>
    <property type="project" value="InterPro"/>
</dbReference>
<feature type="binding site" evidence="10">
    <location>
        <begin position="152"/>
        <end position="155"/>
    </location>
    <ligand>
        <name>substrate</name>
    </ligand>
</feature>
<dbReference type="STRING" id="39060.SAMN05660706_12618"/>
<protein>
    <recommendedName>
        <fullName evidence="10">dITP/XTP pyrophosphatase</fullName>
        <ecNumber evidence="10">3.6.1.66</ecNumber>
    </recommendedName>
    <alternativeName>
        <fullName evidence="10">Non-canonical purine NTP pyrophosphatase</fullName>
    </alternativeName>
    <alternativeName>
        <fullName evidence="10">Non-standard purine NTP pyrophosphatase</fullName>
    </alternativeName>
    <alternativeName>
        <fullName evidence="10">Nucleoside-triphosphate diphosphatase</fullName>
    </alternativeName>
    <alternativeName>
        <fullName evidence="10">Nucleoside-triphosphate pyrophosphatase</fullName>
        <shortName evidence="10">NTPase</shortName>
    </alternativeName>
</protein>
<dbReference type="NCBIfam" id="NF011397">
    <property type="entry name" value="PRK14822.1"/>
    <property type="match status" value="1"/>
</dbReference>
<evidence type="ECO:0000256" key="2">
    <source>
        <dbReference type="ARBA" id="ARBA00011738"/>
    </source>
</evidence>
<dbReference type="GO" id="GO:0046872">
    <property type="term" value="F:metal ion binding"/>
    <property type="evidence" value="ECO:0007669"/>
    <property type="project" value="UniProtKB-KW"/>
</dbReference>
<keyword evidence="3 10" id="KW-0479">Metal-binding</keyword>
<sequence length="201" mass="21617">MKLVLATHNEGKVRELRELLAGTGYDVVSLAEYPHVPEVIEDGDTFLANAVKKARQVAAAVGEIALADDSGLEVDYLNGAPGVHSARFAGTGHDDAANNQKLLKLLQGVPPEKRTARFRCVVAVATPDGRVETADGKCEGLIIDEPRGENGFGYDPLFWVSEYGKTFAELDGTTKNSISHRGRALQKVQSILTKLVHNPAN</sequence>
<dbReference type="PANTHER" id="PTHR11067">
    <property type="entry name" value="INOSINE TRIPHOSPHATE PYROPHOSPHATASE/HAM1 PROTEIN"/>
    <property type="match status" value="1"/>
</dbReference>
<feature type="binding site" evidence="10">
    <location>
        <position position="70"/>
    </location>
    <ligand>
        <name>substrate</name>
    </ligand>
</feature>
<evidence type="ECO:0000256" key="1">
    <source>
        <dbReference type="ARBA" id="ARBA00008023"/>
    </source>
</evidence>
<feature type="active site" description="Proton acceptor" evidence="10">
    <location>
        <position position="69"/>
    </location>
</feature>
<comment type="catalytic activity">
    <reaction evidence="10">
        <text>ITP + H2O = IMP + diphosphate + H(+)</text>
        <dbReference type="Rhea" id="RHEA:29399"/>
        <dbReference type="ChEBI" id="CHEBI:15377"/>
        <dbReference type="ChEBI" id="CHEBI:15378"/>
        <dbReference type="ChEBI" id="CHEBI:33019"/>
        <dbReference type="ChEBI" id="CHEBI:58053"/>
        <dbReference type="ChEBI" id="CHEBI:61402"/>
        <dbReference type="EC" id="3.6.1.66"/>
    </reaction>
</comment>
<keyword evidence="13" id="KW-1185">Reference proteome</keyword>
<name>A0A1I6E5N1_9FIRM</name>
<evidence type="ECO:0000256" key="4">
    <source>
        <dbReference type="ARBA" id="ARBA00022741"/>
    </source>
</evidence>
<dbReference type="CDD" id="cd00515">
    <property type="entry name" value="HAM1"/>
    <property type="match status" value="1"/>
</dbReference>
<feature type="binding site" evidence="10">
    <location>
        <begin position="180"/>
        <end position="181"/>
    </location>
    <ligand>
        <name>substrate</name>
    </ligand>
</feature>
<evidence type="ECO:0000256" key="8">
    <source>
        <dbReference type="ARBA" id="ARBA00051875"/>
    </source>
</evidence>
<dbReference type="GO" id="GO:0005829">
    <property type="term" value="C:cytosol"/>
    <property type="evidence" value="ECO:0007669"/>
    <property type="project" value="TreeGrafter"/>
</dbReference>
<comment type="similarity">
    <text evidence="1 10 11">Belongs to the HAM1 NTPase family.</text>
</comment>
<feature type="binding site" evidence="10">
    <location>
        <position position="175"/>
    </location>
    <ligand>
        <name>substrate</name>
    </ligand>
</feature>
<dbReference type="NCBIfam" id="TIGR00042">
    <property type="entry name" value="RdgB/HAM1 family non-canonical purine NTP pyrophosphatase"/>
    <property type="match status" value="1"/>
</dbReference>
<dbReference type="EC" id="3.6.1.66" evidence="10"/>
<keyword evidence="4 10" id="KW-0547">Nucleotide-binding</keyword>
<dbReference type="PANTHER" id="PTHR11067:SF9">
    <property type="entry name" value="INOSINE TRIPHOSPHATE PYROPHOSPHATASE"/>
    <property type="match status" value="1"/>
</dbReference>
<dbReference type="GO" id="GO:0036220">
    <property type="term" value="F:ITP diphosphatase activity"/>
    <property type="evidence" value="ECO:0007669"/>
    <property type="project" value="UniProtKB-UniRule"/>
</dbReference>
<keyword evidence="7 10" id="KW-0546">Nucleotide metabolism</keyword>
<comment type="function">
    <text evidence="10">Pyrophosphatase that catalyzes the hydrolysis of nucleoside triphosphates to their monophosphate derivatives, with a high preference for the non-canonical purine nucleotides XTP (xanthosine triphosphate), dITP (deoxyinosine triphosphate) and ITP. Seems to function as a house-cleaning enzyme that removes non-canonical purine nucleotides from the nucleotide pool, thus preventing their incorporation into DNA/RNA and avoiding chromosomal lesions.</text>
</comment>
<evidence type="ECO:0000256" key="3">
    <source>
        <dbReference type="ARBA" id="ARBA00022723"/>
    </source>
</evidence>
<gene>
    <name evidence="12" type="ORF">SAMN05660706_12618</name>
</gene>
<dbReference type="RefSeq" id="WP_092485766.1">
    <property type="nucleotide sequence ID" value="NZ_FOYM01000026.1"/>
</dbReference>
<evidence type="ECO:0000256" key="9">
    <source>
        <dbReference type="ARBA" id="ARBA00052017"/>
    </source>
</evidence>
<dbReference type="InterPro" id="IPR002637">
    <property type="entry name" value="RdgB/HAM1"/>
</dbReference>
<evidence type="ECO:0000256" key="10">
    <source>
        <dbReference type="HAMAP-Rule" id="MF_01405"/>
    </source>
</evidence>
<comment type="catalytic activity">
    <reaction evidence="8 10">
        <text>dITP + H2O = dIMP + diphosphate + H(+)</text>
        <dbReference type="Rhea" id="RHEA:28342"/>
        <dbReference type="ChEBI" id="CHEBI:15377"/>
        <dbReference type="ChEBI" id="CHEBI:15378"/>
        <dbReference type="ChEBI" id="CHEBI:33019"/>
        <dbReference type="ChEBI" id="CHEBI:61194"/>
        <dbReference type="ChEBI" id="CHEBI:61382"/>
        <dbReference type="EC" id="3.6.1.66"/>
    </reaction>
</comment>
<keyword evidence="5 10" id="KW-0378">Hydrolase</keyword>
<reference evidence="13" key="1">
    <citation type="submission" date="2016-10" db="EMBL/GenBank/DDBJ databases">
        <authorList>
            <person name="Varghese N."/>
            <person name="Submissions S."/>
        </authorList>
    </citation>
    <scope>NUCLEOTIDE SEQUENCE [LARGE SCALE GENOMIC DNA]</scope>
    <source>
        <strain evidence="13">DSM 3669</strain>
    </source>
</reference>
<dbReference type="GO" id="GO:0009146">
    <property type="term" value="P:purine nucleoside triphosphate catabolic process"/>
    <property type="evidence" value="ECO:0007669"/>
    <property type="project" value="UniProtKB-UniRule"/>
</dbReference>
<accession>A0A1I6E5N1</accession>
<dbReference type="Gene3D" id="3.90.950.10">
    <property type="match status" value="1"/>
</dbReference>
<comment type="cofactor">
    <cofactor evidence="10">
        <name>Mg(2+)</name>
        <dbReference type="ChEBI" id="CHEBI:18420"/>
    </cofactor>
    <text evidence="10">Binds 1 Mg(2+) ion per subunit.</text>
</comment>
<dbReference type="InterPro" id="IPR020922">
    <property type="entry name" value="dITP/XTP_pyrophosphatase"/>
</dbReference>
<evidence type="ECO:0000313" key="13">
    <source>
        <dbReference type="Proteomes" id="UP000199584"/>
    </source>
</evidence>
<comment type="caution">
    <text evidence="10">Lacks conserved residue(s) required for the propagation of feature annotation.</text>
</comment>
<dbReference type="Pfam" id="PF01725">
    <property type="entry name" value="Ham1p_like"/>
    <property type="match status" value="1"/>
</dbReference>
<dbReference type="GO" id="GO:0036222">
    <property type="term" value="F:XTP diphosphatase activity"/>
    <property type="evidence" value="ECO:0007669"/>
    <property type="project" value="UniProtKB-UniRule"/>
</dbReference>
<feature type="binding site" evidence="10">
    <location>
        <position position="69"/>
    </location>
    <ligand>
        <name>Mg(2+)</name>
        <dbReference type="ChEBI" id="CHEBI:18420"/>
    </ligand>
</feature>
<dbReference type="SUPFAM" id="SSF52972">
    <property type="entry name" value="ITPase-like"/>
    <property type="match status" value="1"/>
</dbReference>
<dbReference type="FunFam" id="3.90.950.10:FF:000001">
    <property type="entry name" value="dITP/XTP pyrophosphatase"/>
    <property type="match status" value="1"/>
</dbReference>
<comment type="catalytic activity">
    <reaction evidence="9 10">
        <text>XTP + H2O = XMP + diphosphate + H(+)</text>
        <dbReference type="Rhea" id="RHEA:28610"/>
        <dbReference type="ChEBI" id="CHEBI:15377"/>
        <dbReference type="ChEBI" id="CHEBI:15378"/>
        <dbReference type="ChEBI" id="CHEBI:33019"/>
        <dbReference type="ChEBI" id="CHEBI:57464"/>
        <dbReference type="ChEBI" id="CHEBI:61314"/>
        <dbReference type="EC" id="3.6.1.66"/>
    </reaction>
</comment>
<dbReference type="GO" id="GO:0000166">
    <property type="term" value="F:nucleotide binding"/>
    <property type="evidence" value="ECO:0007669"/>
    <property type="project" value="UniProtKB-KW"/>
</dbReference>
<dbReference type="OrthoDB" id="9807456at2"/>
<evidence type="ECO:0000256" key="7">
    <source>
        <dbReference type="ARBA" id="ARBA00023080"/>
    </source>
</evidence>
<evidence type="ECO:0000256" key="5">
    <source>
        <dbReference type="ARBA" id="ARBA00022801"/>
    </source>
</evidence>
<evidence type="ECO:0000256" key="6">
    <source>
        <dbReference type="ARBA" id="ARBA00022842"/>
    </source>
</evidence>
<evidence type="ECO:0000313" key="12">
    <source>
        <dbReference type="EMBL" id="SFR12842.1"/>
    </source>
</evidence>
<dbReference type="Proteomes" id="UP000199584">
    <property type="component" value="Unassembled WGS sequence"/>
</dbReference>
<dbReference type="GO" id="GO:0035870">
    <property type="term" value="F:dITP diphosphatase activity"/>
    <property type="evidence" value="ECO:0007669"/>
    <property type="project" value="UniProtKB-UniRule"/>
</dbReference>
<proteinExistence type="inferred from homology"/>
<dbReference type="GO" id="GO:0009117">
    <property type="term" value="P:nucleotide metabolic process"/>
    <property type="evidence" value="ECO:0007669"/>
    <property type="project" value="UniProtKB-KW"/>
</dbReference>
<dbReference type="HAMAP" id="MF_01405">
    <property type="entry name" value="Non_canon_purine_NTPase"/>
    <property type="match status" value="1"/>
</dbReference>
<comment type="subunit">
    <text evidence="2 10">Homodimer.</text>
</comment>